<evidence type="ECO:0000313" key="4">
    <source>
        <dbReference type="Proteomes" id="UP000504638"/>
    </source>
</evidence>
<dbReference type="AlphaFoldDB" id="A0A6G1FVQ2"/>
<reference evidence="5" key="3">
    <citation type="submission" date="2025-04" db="UniProtKB">
        <authorList>
            <consortium name="RefSeq"/>
        </authorList>
    </citation>
    <scope>IDENTIFICATION</scope>
    <source>
        <strain evidence="5">CBS 781.70</strain>
    </source>
</reference>
<feature type="transmembrane region" description="Helical" evidence="2">
    <location>
        <begin position="101"/>
        <end position="124"/>
    </location>
</feature>
<feature type="transmembrane region" description="Helical" evidence="2">
    <location>
        <begin position="211"/>
        <end position="230"/>
    </location>
</feature>
<keyword evidence="2" id="KW-0472">Membrane</keyword>
<feature type="transmembrane region" description="Helical" evidence="2">
    <location>
        <begin position="177"/>
        <end position="199"/>
    </location>
</feature>
<protein>
    <submittedName>
        <fullName evidence="3 5">Uncharacterized protein</fullName>
    </submittedName>
</protein>
<evidence type="ECO:0000313" key="3">
    <source>
        <dbReference type="EMBL" id="KAF1809786.1"/>
    </source>
</evidence>
<dbReference type="RefSeq" id="XP_033531417.1">
    <property type="nucleotide sequence ID" value="XM_033680063.1"/>
</dbReference>
<proteinExistence type="predicted"/>
<name>A0A6G1FVQ2_9PEZI</name>
<keyword evidence="2" id="KW-0812">Transmembrane</keyword>
<feature type="compositionally biased region" description="Acidic residues" evidence="1">
    <location>
        <begin position="253"/>
        <end position="268"/>
    </location>
</feature>
<evidence type="ECO:0000256" key="1">
    <source>
        <dbReference type="SAM" id="MobiDB-lite"/>
    </source>
</evidence>
<sequence length="279" mass="30867">MAPPGTTLPKTPPSRQPSSALTFFSSPSRPSQSQSPRPPSRTTSRGYSTFGPAANRPPSTTSDRTLELSEQADDPDNPPGMPPHMHIVPAAYGRPTGRWHLIVLVPLWFTQFTLTTAFTAWMAVQHSLTRERRDPTFWDNFPTILLILAALCLLTLILAEIILFSRSLLFPRTFTRLQWAKLFASLAGWMVLFIVALVLEHGSALDIVKGLVVVLGMQLPWLAGLAYAAFVEWRASKQDPVLVYDGARVKDVEDGDPEQESIPEEQAAEDAPLLRAVTR</sequence>
<evidence type="ECO:0000313" key="5">
    <source>
        <dbReference type="RefSeq" id="XP_033531417.1"/>
    </source>
</evidence>
<dbReference type="EMBL" id="ML975170">
    <property type="protein sequence ID" value="KAF1809786.1"/>
    <property type="molecule type" value="Genomic_DNA"/>
</dbReference>
<feature type="region of interest" description="Disordered" evidence="1">
    <location>
        <begin position="252"/>
        <end position="279"/>
    </location>
</feature>
<feature type="transmembrane region" description="Helical" evidence="2">
    <location>
        <begin position="144"/>
        <end position="165"/>
    </location>
</feature>
<reference evidence="3 5" key="1">
    <citation type="submission" date="2020-01" db="EMBL/GenBank/DDBJ databases">
        <authorList>
            <consortium name="DOE Joint Genome Institute"/>
            <person name="Haridas S."/>
            <person name="Albert R."/>
            <person name="Binder M."/>
            <person name="Bloem J."/>
            <person name="Labutti K."/>
            <person name="Salamov A."/>
            <person name="Andreopoulos B."/>
            <person name="Baker S.E."/>
            <person name="Barry K."/>
            <person name="Bills G."/>
            <person name="Bluhm B.H."/>
            <person name="Cannon C."/>
            <person name="Castanera R."/>
            <person name="Culley D.E."/>
            <person name="Daum C."/>
            <person name="Ezra D."/>
            <person name="Gonzalez J.B."/>
            <person name="Henrissat B."/>
            <person name="Kuo A."/>
            <person name="Liang C."/>
            <person name="Lipzen A."/>
            <person name="Lutzoni F."/>
            <person name="Magnuson J."/>
            <person name="Mondo S."/>
            <person name="Nolan M."/>
            <person name="Ohm R."/>
            <person name="Pangilinan J."/>
            <person name="Park H.-J."/>
            <person name="Ramirez L."/>
            <person name="Alfaro M."/>
            <person name="Sun H."/>
            <person name="Tritt A."/>
            <person name="Yoshinaga Y."/>
            <person name="Zwiers L.-H."/>
            <person name="Turgeon B.G."/>
            <person name="Goodwin S.B."/>
            <person name="Spatafora J.W."/>
            <person name="Crous P.W."/>
            <person name="Grigoriev I.V."/>
        </authorList>
    </citation>
    <scope>NUCLEOTIDE SEQUENCE</scope>
    <source>
        <strain evidence="3 5">CBS 781.70</strain>
    </source>
</reference>
<keyword evidence="4" id="KW-1185">Reference proteome</keyword>
<dbReference type="GeneID" id="54420633"/>
<feature type="region of interest" description="Disordered" evidence="1">
    <location>
        <begin position="1"/>
        <end position="87"/>
    </location>
</feature>
<feature type="compositionally biased region" description="Low complexity" evidence="1">
    <location>
        <begin position="25"/>
        <end position="45"/>
    </location>
</feature>
<keyword evidence="2" id="KW-1133">Transmembrane helix</keyword>
<dbReference type="Proteomes" id="UP000504638">
    <property type="component" value="Unplaced"/>
</dbReference>
<reference evidence="5" key="2">
    <citation type="submission" date="2020-04" db="EMBL/GenBank/DDBJ databases">
        <authorList>
            <consortium name="NCBI Genome Project"/>
        </authorList>
    </citation>
    <scope>NUCLEOTIDE SEQUENCE</scope>
    <source>
        <strain evidence="5">CBS 781.70</strain>
    </source>
</reference>
<gene>
    <name evidence="3 5" type="ORF">P152DRAFT_461171</name>
</gene>
<organism evidence="3">
    <name type="scientific">Eremomyces bilateralis CBS 781.70</name>
    <dbReference type="NCBI Taxonomy" id="1392243"/>
    <lineage>
        <taxon>Eukaryota</taxon>
        <taxon>Fungi</taxon>
        <taxon>Dikarya</taxon>
        <taxon>Ascomycota</taxon>
        <taxon>Pezizomycotina</taxon>
        <taxon>Dothideomycetes</taxon>
        <taxon>Dothideomycetes incertae sedis</taxon>
        <taxon>Eremomycetales</taxon>
        <taxon>Eremomycetaceae</taxon>
        <taxon>Eremomyces</taxon>
    </lineage>
</organism>
<evidence type="ECO:0000256" key="2">
    <source>
        <dbReference type="SAM" id="Phobius"/>
    </source>
</evidence>
<accession>A0A6G1FVQ2</accession>